<comment type="caution">
    <text evidence="3">The sequence shown here is derived from an EMBL/GenBank/DDBJ whole genome shotgun (WGS) entry which is preliminary data.</text>
</comment>
<dbReference type="Pfam" id="PF07876">
    <property type="entry name" value="Dabb"/>
    <property type="match status" value="1"/>
</dbReference>
<dbReference type="SMART" id="SM00886">
    <property type="entry name" value="Dabb"/>
    <property type="match status" value="1"/>
</dbReference>
<name>A0A5D3WMM0_9BACT</name>
<organism evidence="3 4">
    <name type="scientific">Geothermobacter ehrlichii</name>
    <dbReference type="NCBI Taxonomy" id="213224"/>
    <lineage>
        <taxon>Bacteria</taxon>
        <taxon>Pseudomonadati</taxon>
        <taxon>Thermodesulfobacteriota</taxon>
        <taxon>Desulfuromonadia</taxon>
        <taxon>Desulfuromonadales</taxon>
        <taxon>Geothermobacteraceae</taxon>
        <taxon>Geothermobacter</taxon>
    </lineage>
</organism>
<dbReference type="PROSITE" id="PS51502">
    <property type="entry name" value="S_R_A_B_BARREL"/>
    <property type="match status" value="1"/>
</dbReference>
<protein>
    <submittedName>
        <fullName evidence="3">Stress responsive alpha/beta barrel protein</fullName>
    </submittedName>
</protein>
<evidence type="ECO:0000259" key="2">
    <source>
        <dbReference type="PROSITE" id="PS51502"/>
    </source>
</evidence>
<dbReference type="Gene3D" id="3.30.70.100">
    <property type="match status" value="1"/>
</dbReference>
<keyword evidence="4" id="KW-1185">Reference proteome</keyword>
<gene>
    <name evidence="3" type="ORF">EDC39_103172</name>
</gene>
<accession>A0A5D3WMM0</accession>
<dbReference type="PANTHER" id="PTHR33178">
    <property type="match status" value="1"/>
</dbReference>
<evidence type="ECO:0000313" key="4">
    <source>
        <dbReference type="Proteomes" id="UP000324159"/>
    </source>
</evidence>
<dbReference type="PANTHER" id="PTHR33178:SF10">
    <property type="entry name" value="STRESS-RESPONSE A_B BARREL DOMAIN-CONTAINING PROTEIN"/>
    <property type="match status" value="1"/>
</dbReference>
<reference evidence="3 4" key="1">
    <citation type="submission" date="2019-07" db="EMBL/GenBank/DDBJ databases">
        <title>Genomic Encyclopedia of Type Strains, Phase IV (KMG-IV): sequencing the most valuable type-strain genomes for metagenomic binning, comparative biology and taxonomic classification.</title>
        <authorList>
            <person name="Goeker M."/>
        </authorList>
    </citation>
    <scope>NUCLEOTIDE SEQUENCE [LARGE SCALE GENOMIC DNA]</scope>
    <source>
        <strain evidence="3 4">SS015</strain>
    </source>
</reference>
<proteinExistence type="predicted"/>
<sequence>MLKHLVFFKFRPDTSEEQIDRLLDMLSALPEQIGEIREYLFGRDIVRSERSYDFALVSLFDDLEALQRYQVHPEHQKVIGHVKSICESIIAVDFEC</sequence>
<dbReference type="OrthoDB" id="9808130at2"/>
<feature type="domain" description="Stress-response A/B barrel" evidence="2">
    <location>
        <begin position="2"/>
        <end position="94"/>
    </location>
</feature>
<evidence type="ECO:0000313" key="3">
    <source>
        <dbReference type="EMBL" id="TYO99326.1"/>
    </source>
</evidence>
<evidence type="ECO:0000256" key="1">
    <source>
        <dbReference type="ARBA" id="ARBA00011738"/>
    </source>
</evidence>
<dbReference type="RefSeq" id="WP_148895247.1">
    <property type="nucleotide sequence ID" value="NZ_VNIB01000003.1"/>
</dbReference>
<dbReference type="Proteomes" id="UP000324159">
    <property type="component" value="Unassembled WGS sequence"/>
</dbReference>
<dbReference type="EMBL" id="VNIB01000003">
    <property type="protein sequence ID" value="TYO99326.1"/>
    <property type="molecule type" value="Genomic_DNA"/>
</dbReference>
<comment type="subunit">
    <text evidence="1">Homodimer.</text>
</comment>
<dbReference type="InterPro" id="IPR013097">
    <property type="entry name" value="Dabb"/>
</dbReference>
<dbReference type="InterPro" id="IPR044662">
    <property type="entry name" value="HS1/DABB1-like"/>
</dbReference>
<dbReference type="SUPFAM" id="SSF54909">
    <property type="entry name" value="Dimeric alpha+beta barrel"/>
    <property type="match status" value="1"/>
</dbReference>
<dbReference type="InterPro" id="IPR011008">
    <property type="entry name" value="Dimeric_a/b-barrel"/>
</dbReference>
<dbReference type="AlphaFoldDB" id="A0A5D3WMM0"/>